<evidence type="ECO:0000313" key="2">
    <source>
        <dbReference type="Proteomes" id="UP000198878"/>
    </source>
</evidence>
<keyword evidence="2" id="KW-1185">Reference proteome</keyword>
<dbReference type="Proteomes" id="UP000198878">
    <property type="component" value="Unassembled WGS sequence"/>
</dbReference>
<gene>
    <name evidence="1" type="ORF">SAMN05421837_101238</name>
</gene>
<sequence length="94" mass="10354">MNHQRPASIRELARSPAWTVTGSRGRWSTAERVLSLGSHHWVVGLTPTAGGATALMLWCDDEVIAHRRGPEAALCETALRWEANLLAGRPWDGR</sequence>
<evidence type="ECO:0000313" key="1">
    <source>
        <dbReference type="EMBL" id="SEF20125.1"/>
    </source>
</evidence>
<organism evidence="1 2">
    <name type="scientific">Amycolatopsis pretoriensis</name>
    <dbReference type="NCBI Taxonomy" id="218821"/>
    <lineage>
        <taxon>Bacteria</taxon>
        <taxon>Bacillati</taxon>
        <taxon>Actinomycetota</taxon>
        <taxon>Actinomycetes</taxon>
        <taxon>Pseudonocardiales</taxon>
        <taxon>Pseudonocardiaceae</taxon>
        <taxon>Amycolatopsis</taxon>
    </lineage>
</organism>
<accession>A0A1H5Q278</accession>
<proteinExistence type="predicted"/>
<dbReference type="RefSeq" id="WP_086679027.1">
    <property type="nucleotide sequence ID" value="NZ_FNUJ01000001.1"/>
</dbReference>
<reference evidence="2" key="1">
    <citation type="submission" date="2016-10" db="EMBL/GenBank/DDBJ databases">
        <authorList>
            <person name="Varghese N."/>
            <person name="Submissions S."/>
        </authorList>
    </citation>
    <scope>NUCLEOTIDE SEQUENCE [LARGE SCALE GENOMIC DNA]</scope>
    <source>
        <strain evidence="2">DSM 44654</strain>
    </source>
</reference>
<dbReference type="STRING" id="218821.SAMN05421837_101238"/>
<protein>
    <submittedName>
        <fullName evidence="1">Uncharacterized protein</fullName>
    </submittedName>
</protein>
<dbReference type="EMBL" id="FNUJ01000001">
    <property type="protein sequence ID" value="SEF20125.1"/>
    <property type="molecule type" value="Genomic_DNA"/>
</dbReference>
<dbReference type="AlphaFoldDB" id="A0A1H5Q278"/>
<dbReference type="OrthoDB" id="3631723at2"/>
<name>A0A1H5Q278_9PSEU</name>